<dbReference type="HOGENOM" id="CLU_015553_1_2_10"/>
<dbReference type="SUPFAM" id="SSF48452">
    <property type="entry name" value="TPR-like"/>
    <property type="match status" value="1"/>
</dbReference>
<dbReference type="Pfam" id="PF14322">
    <property type="entry name" value="SusD-like_3"/>
    <property type="match status" value="1"/>
</dbReference>
<organism evidence="8 9">
    <name type="scientific">Mucilaginibacter paludis DSM 18603</name>
    <dbReference type="NCBI Taxonomy" id="714943"/>
    <lineage>
        <taxon>Bacteria</taxon>
        <taxon>Pseudomonadati</taxon>
        <taxon>Bacteroidota</taxon>
        <taxon>Sphingobacteriia</taxon>
        <taxon>Sphingobacteriales</taxon>
        <taxon>Sphingobacteriaceae</taxon>
        <taxon>Mucilaginibacter</taxon>
    </lineage>
</organism>
<evidence type="ECO:0000256" key="1">
    <source>
        <dbReference type="ARBA" id="ARBA00004442"/>
    </source>
</evidence>
<accession>H1YBD4</accession>
<dbReference type="GO" id="GO:0009279">
    <property type="term" value="C:cell outer membrane"/>
    <property type="evidence" value="ECO:0007669"/>
    <property type="project" value="UniProtKB-SubCell"/>
</dbReference>
<dbReference type="Proteomes" id="UP000002774">
    <property type="component" value="Chromosome"/>
</dbReference>
<keyword evidence="4" id="KW-0472">Membrane</keyword>
<gene>
    <name evidence="8" type="ORF">Mucpa_7145</name>
</gene>
<evidence type="ECO:0000313" key="8">
    <source>
        <dbReference type="EMBL" id="EHQ31188.1"/>
    </source>
</evidence>
<keyword evidence="9" id="KW-1185">Reference proteome</keyword>
<dbReference type="STRING" id="714943.Mucpa_7145"/>
<dbReference type="OrthoDB" id="636214at2"/>
<protein>
    <submittedName>
        <fullName evidence="8">RagB/SusD domain-containing protein</fullName>
    </submittedName>
</protein>
<evidence type="ECO:0000256" key="4">
    <source>
        <dbReference type="ARBA" id="ARBA00023136"/>
    </source>
</evidence>
<evidence type="ECO:0000313" key="9">
    <source>
        <dbReference type="Proteomes" id="UP000002774"/>
    </source>
</evidence>
<evidence type="ECO:0000259" key="6">
    <source>
        <dbReference type="Pfam" id="PF07980"/>
    </source>
</evidence>
<feature type="domain" description="RagB/SusD" evidence="6">
    <location>
        <begin position="363"/>
        <end position="470"/>
    </location>
</feature>
<dbReference type="AlphaFoldDB" id="H1YBD4"/>
<dbReference type="InterPro" id="IPR033985">
    <property type="entry name" value="SusD-like_N"/>
</dbReference>
<dbReference type="RefSeq" id="WP_008513459.1">
    <property type="nucleotide sequence ID" value="NZ_CM001403.1"/>
</dbReference>
<feature type="domain" description="SusD-like N-terminal" evidence="7">
    <location>
        <begin position="129"/>
        <end position="235"/>
    </location>
</feature>
<reference evidence="8" key="1">
    <citation type="submission" date="2011-09" db="EMBL/GenBank/DDBJ databases">
        <title>The permanent draft genome of Mucilaginibacter paludis DSM 18603.</title>
        <authorList>
            <consortium name="US DOE Joint Genome Institute (JGI-PGF)"/>
            <person name="Lucas S."/>
            <person name="Han J."/>
            <person name="Lapidus A."/>
            <person name="Bruce D."/>
            <person name="Goodwin L."/>
            <person name="Pitluck S."/>
            <person name="Peters L."/>
            <person name="Kyrpides N."/>
            <person name="Mavromatis K."/>
            <person name="Ivanova N."/>
            <person name="Mikhailova N."/>
            <person name="Held B."/>
            <person name="Detter J.C."/>
            <person name="Tapia R."/>
            <person name="Han C."/>
            <person name="Land M."/>
            <person name="Hauser L."/>
            <person name="Markowitz V."/>
            <person name="Cheng J.-F."/>
            <person name="Hugenholtz P."/>
            <person name="Woyke T."/>
            <person name="Wu D."/>
            <person name="Tindall B."/>
            <person name="Brambilla E."/>
            <person name="Klenk H.-P."/>
            <person name="Eisen J.A."/>
        </authorList>
    </citation>
    <scope>NUCLEOTIDE SEQUENCE [LARGE SCALE GENOMIC DNA]</scope>
    <source>
        <strain evidence="8">DSM 18603</strain>
    </source>
</reference>
<dbReference type="PROSITE" id="PS51257">
    <property type="entry name" value="PROKAR_LIPOPROTEIN"/>
    <property type="match status" value="1"/>
</dbReference>
<keyword evidence="3" id="KW-0732">Signal</keyword>
<comment type="subcellular location">
    <subcellularLocation>
        <location evidence="1">Cell outer membrane</location>
    </subcellularLocation>
</comment>
<evidence type="ECO:0000259" key="7">
    <source>
        <dbReference type="Pfam" id="PF14322"/>
    </source>
</evidence>
<proteinExistence type="inferred from homology"/>
<evidence type="ECO:0000256" key="3">
    <source>
        <dbReference type="ARBA" id="ARBA00022729"/>
    </source>
</evidence>
<sequence>MKKILILMMTASLIMISGCKKGLDPQIYGSLSTTNFPKTEADFVNYVAEVYKPFQSKWGYTEPAPLGYQNDWFSPEYGDIMMFDLPTDEFNTYTNWGGIFQQFSSANFTFLINQGTGSNHFEKIRFVTRLTQIIDDVTKSTISTASKTKYTAEARMSRGWNMYYLLQLYGPVPVILDPALINTDAELNLTRPSRADFLAAIVSDLTYAAANLPVTPSEYGRFNQAIALTVLMRTYMNEKDFVNAEKTGRQIIALANTAGYRLVDDYASMFTEAGELNTETMFAVSCAPNQDGAENHANFNAWDFYTYPNGYPGNSIQNSYAGYRIPAPISATWNFYNSFDPADKRRKLLIASYVDKWDHTVMNQASGLAGPVVAKYPDNGTVANSAQGNDIPKARLGDVYLMLAEAINQNSGPTSEAIGYVNQVRLHHAGLGVVPAANTVDKATFDAWILKEEGWETYFEGYRKMDLVRHGQWPSALPADKNHGPYLFPVPTYEITASKGKLTQTPGYN</sequence>
<dbReference type="Pfam" id="PF07980">
    <property type="entry name" value="SusD_RagB"/>
    <property type="match status" value="1"/>
</dbReference>
<dbReference type="InterPro" id="IPR011990">
    <property type="entry name" value="TPR-like_helical_dom_sf"/>
</dbReference>
<dbReference type="eggNOG" id="COG3637">
    <property type="taxonomic scope" value="Bacteria"/>
</dbReference>
<name>H1YBD4_9SPHI</name>
<dbReference type="Gene3D" id="1.25.40.390">
    <property type="match status" value="1"/>
</dbReference>
<keyword evidence="5" id="KW-0998">Cell outer membrane</keyword>
<dbReference type="InterPro" id="IPR012944">
    <property type="entry name" value="SusD_RagB_dom"/>
</dbReference>
<evidence type="ECO:0000256" key="2">
    <source>
        <dbReference type="ARBA" id="ARBA00006275"/>
    </source>
</evidence>
<evidence type="ECO:0000256" key="5">
    <source>
        <dbReference type="ARBA" id="ARBA00023237"/>
    </source>
</evidence>
<dbReference type="EMBL" id="CM001403">
    <property type="protein sequence ID" value="EHQ31188.1"/>
    <property type="molecule type" value="Genomic_DNA"/>
</dbReference>
<comment type="similarity">
    <text evidence="2">Belongs to the SusD family.</text>
</comment>